<evidence type="ECO:0000256" key="2">
    <source>
        <dbReference type="ARBA" id="ARBA00022723"/>
    </source>
</evidence>
<dbReference type="PANTHER" id="PTHR32308">
    <property type="entry name" value="LYASE BETA SUBUNIT, PUTATIVE (AFU_ORTHOLOGUE AFUA_4G13030)-RELATED"/>
    <property type="match status" value="1"/>
</dbReference>
<dbReference type="InterPro" id="IPR040442">
    <property type="entry name" value="Pyrv_kinase-like_dom_sf"/>
</dbReference>
<name>A0A316D8C5_9BACL</name>
<dbReference type="Proteomes" id="UP000245634">
    <property type="component" value="Unassembled WGS sequence"/>
</dbReference>
<comment type="cofactor">
    <cofactor evidence="1">
        <name>Mg(2+)</name>
        <dbReference type="ChEBI" id="CHEBI:18420"/>
    </cofactor>
</comment>
<comment type="caution">
    <text evidence="4">The sequence shown here is derived from an EMBL/GenBank/DDBJ whole genome shotgun (WGS) entry which is preliminary data.</text>
</comment>
<evidence type="ECO:0000256" key="3">
    <source>
        <dbReference type="ARBA" id="ARBA00022842"/>
    </source>
</evidence>
<dbReference type="InterPro" id="IPR039480">
    <property type="entry name" value="C-C_Bond_Lyase-like"/>
</dbReference>
<dbReference type="OrthoDB" id="9786940at2"/>
<dbReference type="SUPFAM" id="SSF51621">
    <property type="entry name" value="Phosphoenolpyruvate/pyruvate domain"/>
    <property type="match status" value="1"/>
</dbReference>
<evidence type="ECO:0000313" key="4">
    <source>
        <dbReference type="EMBL" id="PWK13099.1"/>
    </source>
</evidence>
<dbReference type="RefSeq" id="WP_109689083.1">
    <property type="nucleotide sequence ID" value="NZ_QGGL01000008.1"/>
</dbReference>
<dbReference type="Gene3D" id="3.20.20.60">
    <property type="entry name" value="Phosphoenolpyruvate-binding domains"/>
    <property type="match status" value="1"/>
</dbReference>
<keyword evidence="3" id="KW-0460">Magnesium</keyword>
<dbReference type="EMBL" id="QGGL01000008">
    <property type="protein sequence ID" value="PWK13099.1"/>
    <property type="molecule type" value="Genomic_DNA"/>
</dbReference>
<gene>
    <name evidence="4" type="ORF">C7459_108119</name>
</gene>
<proteinExistence type="predicted"/>
<organism evidence="4 5">
    <name type="scientific">Tumebacillus permanentifrigoris</name>
    <dbReference type="NCBI Taxonomy" id="378543"/>
    <lineage>
        <taxon>Bacteria</taxon>
        <taxon>Bacillati</taxon>
        <taxon>Bacillota</taxon>
        <taxon>Bacilli</taxon>
        <taxon>Bacillales</taxon>
        <taxon>Alicyclobacillaceae</taxon>
        <taxon>Tumebacillus</taxon>
    </lineage>
</organism>
<sequence>MRYFDYLSRTEELERFYKPPVSFTNSSTREILSYAVGAALYSPATRTTIADDIWKRKHQGLVSMVLDLEDAIGDHEVELAEATLFDQVDRIARYVRQGVMPSSDVPLLFIRVRNPEQVTRMIESLGEHVMWITGFFFPKFTPHNGWDYFRRLDDYNLHKAERAPVLYGSPILESAEVIYAEQRIETLMAIRAILQHFRAYVLTVRIGATDFSSLFGVRRSVDHTIYDILTIRSCIADILNVMGRVEDHFVISGPVWEYFSHHTPCTDRLDDRIIRIARQYGVHPHSLADYGLIREVLLDKENGIVGKTVIHPSQIKIVQSLSAVTYEEFVDARGILEPRNGLSGGVVKSEYANKMNEFKPHMNWARRILTKANVFGVLHENQHIHSYQPEPSQAYV</sequence>
<keyword evidence="4" id="KW-0456">Lyase</keyword>
<dbReference type="PANTHER" id="PTHR32308:SF10">
    <property type="entry name" value="CITRATE LYASE SUBUNIT BETA"/>
    <property type="match status" value="1"/>
</dbReference>
<keyword evidence="5" id="KW-1185">Reference proteome</keyword>
<evidence type="ECO:0000313" key="5">
    <source>
        <dbReference type="Proteomes" id="UP000245634"/>
    </source>
</evidence>
<protein>
    <submittedName>
        <fullName evidence="4">Citrate lyase beta subunit</fullName>
    </submittedName>
</protein>
<accession>A0A316D8C5</accession>
<dbReference type="AlphaFoldDB" id="A0A316D8C5"/>
<reference evidence="4 5" key="1">
    <citation type="submission" date="2018-05" db="EMBL/GenBank/DDBJ databases">
        <title>Genomic Encyclopedia of Type Strains, Phase IV (KMG-IV): sequencing the most valuable type-strain genomes for metagenomic binning, comparative biology and taxonomic classification.</title>
        <authorList>
            <person name="Goeker M."/>
        </authorList>
    </citation>
    <scope>NUCLEOTIDE SEQUENCE [LARGE SCALE GENOMIC DNA]</scope>
    <source>
        <strain evidence="4 5">DSM 18773</strain>
    </source>
</reference>
<dbReference type="Pfam" id="PF15617">
    <property type="entry name" value="C-C_Bond_Lyase"/>
    <property type="match status" value="1"/>
</dbReference>
<dbReference type="InterPro" id="IPR015813">
    <property type="entry name" value="Pyrv/PenolPyrv_kinase-like_dom"/>
</dbReference>
<dbReference type="GO" id="GO:0000287">
    <property type="term" value="F:magnesium ion binding"/>
    <property type="evidence" value="ECO:0007669"/>
    <property type="project" value="TreeGrafter"/>
</dbReference>
<keyword evidence="2" id="KW-0479">Metal-binding</keyword>
<dbReference type="GO" id="GO:0006107">
    <property type="term" value="P:oxaloacetate metabolic process"/>
    <property type="evidence" value="ECO:0007669"/>
    <property type="project" value="TreeGrafter"/>
</dbReference>
<evidence type="ECO:0000256" key="1">
    <source>
        <dbReference type="ARBA" id="ARBA00001946"/>
    </source>
</evidence>
<dbReference type="GO" id="GO:0016829">
    <property type="term" value="F:lyase activity"/>
    <property type="evidence" value="ECO:0007669"/>
    <property type="project" value="UniProtKB-KW"/>
</dbReference>